<reference evidence="3" key="2">
    <citation type="journal article" date="2021" name="PeerJ">
        <title>Extensive microbial diversity within the chicken gut microbiome revealed by metagenomics and culture.</title>
        <authorList>
            <person name="Gilroy R."/>
            <person name="Ravi A."/>
            <person name="Getino M."/>
            <person name="Pursley I."/>
            <person name="Horton D.L."/>
            <person name="Alikhan N.F."/>
            <person name="Baker D."/>
            <person name="Gharbi K."/>
            <person name="Hall N."/>
            <person name="Watson M."/>
            <person name="Adriaenssens E.M."/>
            <person name="Foster-Nyarko E."/>
            <person name="Jarju S."/>
            <person name="Secka A."/>
            <person name="Antonio M."/>
            <person name="Oren A."/>
            <person name="Chaudhuri R.R."/>
            <person name="La Ragione R."/>
            <person name="Hildebrand F."/>
            <person name="Pallen M.J."/>
        </authorList>
    </citation>
    <scope>NUCLEOTIDE SEQUENCE</scope>
    <source>
        <strain evidence="3">ChiW16-3235</strain>
    </source>
</reference>
<organism evidence="3 4">
    <name type="scientific">Candidatus Coproplasma avicola</name>
    <dbReference type="NCBI Taxonomy" id="2840744"/>
    <lineage>
        <taxon>Bacteria</taxon>
        <taxon>Bacillati</taxon>
        <taxon>Bacillota</taxon>
        <taxon>Clostridia</taxon>
        <taxon>Eubacteriales</taxon>
        <taxon>Candidatus Coproplasma</taxon>
    </lineage>
</organism>
<evidence type="ECO:0000313" key="4">
    <source>
        <dbReference type="Proteomes" id="UP000823913"/>
    </source>
</evidence>
<dbReference type="InterPro" id="IPR029069">
    <property type="entry name" value="HotDog_dom_sf"/>
</dbReference>
<proteinExistence type="predicted"/>
<dbReference type="GO" id="GO:0006633">
    <property type="term" value="P:fatty acid biosynthetic process"/>
    <property type="evidence" value="ECO:0007669"/>
    <property type="project" value="InterPro"/>
</dbReference>
<name>A0A9D1E5V7_9FIRM</name>
<dbReference type="Pfam" id="PF20791">
    <property type="entry name" value="Acyl-ACP_TE_C"/>
    <property type="match status" value="1"/>
</dbReference>
<feature type="domain" description="Acyl-ACP thioesterase-like C-terminal" evidence="2">
    <location>
        <begin position="160"/>
        <end position="215"/>
    </location>
</feature>
<dbReference type="AlphaFoldDB" id="A0A9D1E5V7"/>
<sequence length="243" mass="28292">MYLHSKDYEFRYTDADFQDIIRPASFLSVMQESACLSADELGFGYKDLQPKNIGFILSNWYVELFRPIKYDDVLTVHTWPIKPKHMIVLRDFELFIGKEKVGVGTSRWCLVDLATFSLLPSSAIFDGVNTEYNEFRSTSFNSWKIPRADSTEPSYEKIISYSDYDHYNHANNTKYADLLMDAFSVDELKDKWVKKFRISYIKQCKCGEKLLFYKSQLPEGGWVAECRNGGELRAQLHVEFGQL</sequence>
<evidence type="ECO:0000313" key="3">
    <source>
        <dbReference type="EMBL" id="HIR67063.1"/>
    </source>
</evidence>
<gene>
    <name evidence="3" type="ORF">IAB94_03315</name>
</gene>
<dbReference type="CDD" id="cd00586">
    <property type="entry name" value="4HBT"/>
    <property type="match status" value="1"/>
</dbReference>
<feature type="domain" description="Acyl-ACP thioesterase N-terminal hotdog" evidence="1">
    <location>
        <begin position="3"/>
        <end position="114"/>
    </location>
</feature>
<dbReference type="InterPro" id="IPR002864">
    <property type="entry name" value="Acyl-ACP_thioesterase_NHD"/>
</dbReference>
<dbReference type="InterPro" id="IPR049427">
    <property type="entry name" value="Acyl-ACP_TE_C"/>
</dbReference>
<protein>
    <recommendedName>
        <fullName evidence="5">Acyl-ACP thioesterase</fullName>
    </recommendedName>
</protein>
<reference evidence="3" key="1">
    <citation type="submission" date="2020-10" db="EMBL/GenBank/DDBJ databases">
        <authorList>
            <person name="Gilroy R."/>
        </authorList>
    </citation>
    <scope>NUCLEOTIDE SEQUENCE</scope>
    <source>
        <strain evidence="3">ChiW16-3235</strain>
    </source>
</reference>
<dbReference type="GO" id="GO:0016790">
    <property type="term" value="F:thiolester hydrolase activity"/>
    <property type="evidence" value="ECO:0007669"/>
    <property type="project" value="InterPro"/>
</dbReference>
<dbReference type="Pfam" id="PF01643">
    <property type="entry name" value="Acyl-ACP_TE"/>
    <property type="match status" value="1"/>
</dbReference>
<comment type="caution">
    <text evidence="3">The sequence shown here is derived from an EMBL/GenBank/DDBJ whole genome shotgun (WGS) entry which is preliminary data.</text>
</comment>
<dbReference type="Gene3D" id="3.10.129.10">
    <property type="entry name" value="Hotdog Thioesterase"/>
    <property type="match status" value="2"/>
</dbReference>
<accession>A0A9D1E5V7</accession>
<dbReference type="EMBL" id="DVHK01000076">
    <property type="protein sequence ID" value="HIR67063.1"/>
    <property type="molecule type" value="Genomic_DNA"/>
</dbReference>
<evidence type="ECO:0000259" key="2">
    <source>
        <dbReference type="Pfam" id="PF20791"/>
    </source>
</evidence>
<dbReference type="Proteomes" id="UP000823913">
    <property type="component" value="Unassembled WGS sequence"/>
</dbReference>
<evidence type="ECO:0008006" key="5">
    <source>
        <dbReference type="Google" id="ProtNLM"/>
    </source>
</evidence>
<dbReference type="SUPFAM" id="SSF54637">
    <property type="entry name" value="Thioesterase/thiol ester dehydrase-isomerase"/>
    <property type="match status" value="2"/>
</dbReference>
<evidence type="ECO:0000259" key="1">
    <source>
        <dbReference type="Pfam" id="PF01643"/>
    </source>
</evidence>